<name>A0AAE0U0G6_9PEZI</name>
<evidence type="ECO:0000259" key="7">
    <source>
        <dbReference type="Pfam" id="PF01494"/>
    </source>
</evidence>
<feature type="region of interest" description="Disordered" evidence="6">
    <location>
        <begin position="399"/>
        <end position="419"/>
    </location>
</feature>
<evidence type="ECO:0000256" key="3">
    <source>
        <dbReference type="ARBA" id="ARBA00022827"/>
    </source>
</evidence>
<reference evidence="8" key="2">
    <citation type="submission" date="2023-06" db="EMBL/GenBank/DDBJ databases">
        <authorList>
            <consortium name="Lawrence Berkeley National Laboratory"/>
            <person name="Haridas S."/>
            <person name="Hensen N."/>
            <person name="Bonometti L."/>
            <person name="Westerberg I."/>
            <person name="Brannstrom I.O."/>
            <person name="Guillou S."/>
            <person name="Cros-Aarteil S."/>
            <person name="Calhoun S."/>
            <person name="Kuo A."/>
            <person name="Mondo S."/>
            <person name="Pangilinan J."/>
            <person name="Riley R."/>
            <person name="LaButti K."/>
            <person name="Andreopoulos B."/>
            <person name="Lipzen A."/>
            <person name="Chen C."/>
            <person name="Yanf M."/>
            <person name="Daum C."/>
            <person name="Ng V."/>
            <person name="Clum A."/>
            <person name="Steindorff A."/>
            <person name="Ohm R."/>
            <person name="Martin F."/>
            <person name="Silar P."/>
            <person name="Natvig D."/>
            <person name="Lalanne C."/>
            <person name="Gautier V."/>
            <person name="Ament-velasquez S.L."/>
            <person name="Kruys A."/>
            <person name="Hutchinson M.I."/>
            <person name="Powell A.J."/>
            <person name="Barry K."/>
            <person name="Miller A.N."/>
            <person name="Grigoriev I.V."/>
            <person name="Debuchy R."/>
            <person name="Gladieux P."/>
            <person name="Thoren M.H."/>
            <person name="Johannesson H."/>
        </authorList>
    </citation>
    <scope>NUCLEOTIDE SEQUENCE</scope>
    <source>
        <strain evidence="8">CBS 232.78</strain>
    </source>
</reference>
<feature type="domain" description="FAD-binding" evidence="7">
    <location>
        <begin position="121"/>
        <end position="347"/>
    </location>
</feature>
<reference evidence="8" key="1">
    <citation type="journal article" date="2023" name="Mol. Phylogenet. Evol.">
        <title>Genome-scale phylogeny and comparative genomics of the fungal order Sordariales.</title>
        <authorList>
            <person name="Hensen N."/>
            <person name="Bonometti L."/>
            <person name="Westerberg I."/>
            <person name="Brannstrom I.O."/>
            <person name="Guillou S."/>
            <person name="Cros-Aarteil S."/>
            <person name="Calhoun S."/>
            <person name="Haridas S."/>
            <person name="Kuo A."/>
            <person name="Mondo S."/>
            <person name="Pangilinan J."/>
            <person name="Riley R."/>
            <person name="LaButti K."/>
            <person name="Andreopoulos B."/>
            <person name="Lipzen A."/>
            <person name="Chen C."/>
            <person name="Yan M."/>
            <person name="Daum C."/>
            <person name="Ng V."/>
            <person name="Clum A."/>
            <person name="Steindorff A."/>
            <person name="Ohm R.A."/>
            <person name="Martin F."/>
            <person name="Silar P."/>
            <person name="Natvig D.O."/>
            <person name="Lalanne C."/>
            <person name="Gautier V."/>
            <person name="Ament-Velasquez S.L."/>
            <person name="Kruys A."/>
            <person name="Hutchinson M.I."/>
            <person name="Powell A.J."/>
            <person name="Barry K."/>
            <person name="Miller A.N."/>
            <person name="Grigoriev I.V."/>
            <person name="Debuchy R."/>
            <person name="Gladieux P."/>
            <person name="Hiltunen Thoren M."/>
            <person name="Johannesson H."/>
        </authorList>
    </citation>
    <scope>NUCLEOTIDE SEQUENCE</scope>
    <source>
        <strain evidence="8">CBS 232.78</strain>
    </source>
</reference>
<organism evidence="8 9">
    <name type="scientific">Podospora didyma</name>
    <dbReference type="NCBI Taxonomy" id="330526"/>
    <lineage>
        <taxon>Eukaryota</taxon>
        <taxon>Fungi</taxon>
        <taxon>Dikarya</taxon>
        <taxon>Ascomycota</taxon>
        <taxon>Pezizomycotina</taxon>
        <taxon>Sordariomycetes</taxon>
        <taxon>Sordariomycetidae</taxon>
        <taxon>Sordariales</taxon>
        <taxon>Podosporaceae</taxon>
        <taxon>Podospora</taxon>
    </lineage>
</organism>
<keyword evidence="3" id="KW-0274">FAD</keyword>
<dbReference type="PANTHER" id="PTHR47178">
    <property type="entry name" value="MONOOXYGENASE, FAD-BINDING"/>
    <property type="match status" value="1"/>
</dbReference>
<keyword evidence="2" id="KW-0285">Flavoprotein</keyword>
<keyword evidence="4" id="KW-0560">Oxidoreductase</keyword>
<keyword evidence="5" id="KW-0503">Monooxygenase</keyword>
<dbReference type="Gene3D" id="3.50.50.60">
    <property type="entry name" value="FAD/NAD(P)-binding domain"/>
    <property type="match status" value="1"/>
</dbReference>
<evidence type="ECO:0000313" key="8">
    <source>
        <dbReference type="EMBL" id="KAK3386095.1"/>
    </source>
</evidence>
<dbReference type="EMBL" id="JAULSW010000004">
    <property type="protein sequence ID" value="KAK3386095.1"/>
    <property type="molecule type" value="Genomic_DNA"/>
</dbReference>
<comment type="cofactor">
    <cofactor evidence="1">
        <name>FAD</name>
        <dbReference type="ChEBI" id="CHEBI:57692"/>
    </cofactor>
</comment>
<comment type="caution">
    <text evidence="8">The sequence shown here is derived from an EMBL/GenBank/DDBJ whole genome shotgun (WGS) entry which is preliminary data.</text>
</comment>
<sequence>MGSISPLKAIVIGAGSAGLLMANIFKKADIDVTVFEQDSNPPKRHRDWSFGIYWAQSRIEESLPPGTHARIETAVTDPTYKSGPNSVIPIFNGSTCELMKNLDAAYGIRLKRRAWLDVIKDGIDVQYEKRLVSISTEDNEVIATFADGHVERGNLLIGAEGSKSVTRDWLFASSPKDGALINSLAVATTTLTTVDPETAVALKKLHPLYCIIFNPNGLYAWFSAQDTSSPDPAKWTFMVIATWLANEDTGLDNSSEAILNDVKIRAQVMAYPFKEAIASIPRGTKMWHARMNYWPTRPWDGKGTVTLAGDAAHPMTFHRGQGLGNAITDVTELQTHLRAMAAHTPAELAKAVRAYEKEVWERGNEVVLQNADNTLAVHDWENITESGLFAAGVVREVSTSTKGGEGVNSKGKMAEEKTA</sequence>
<dbReference type="Pfam" id="PF01494">
    <property type="entry name" value="FAD_binding_3"/>
    <property type="match status" value="1"/>
</dbReference>
<dbReference type="InterPro" id="IPR002938">
    <property type="entry name" value="FAD-bd"/>
</dbReference>
<protein>
    <recommendedName>
        <fullName evidence="7">FAD-binding domain-containing protein</fullName>
    </recommendedName>
</protein>
<evidence type="ECO:0000256" key="6">
    <source>
        <dbReference type="SAM" id="MobiDB-lite"/>
    </source>
</evidence>
<dbReference type="InterPro" id="IPR036188">
    <property type="entry name" value="FAD/NAD-bd_sf"/>
</dbReference>
<evidence type="ECO:0000256" key="1">
    <source>
        <dbReference type="ARBA" id="ARBA00001974"/>
    </source>
</evidence>
<dbReference type="Proteomes" id="UP001285441">
    <property type="component" value="Unassembled WGS sequence"/>
</dbReference>
<dbReference type="AlphaFoldDB" id="A0AAE0U0G6"/>
<evidence type="ECO:0000256" key="5">
    <source>
        <dbReference type="ARBA" id="ARBA00023033"/>
    </source>
</evidence>
<dbReference type="PANTHER" id="PTHR47178:SF3">
    <property type="entry name" value="FAD-BINDING DOMAIN-CONTAINING PROTEIN"/>
    <property type="match status" value="1"/>
</dbReference>
<gene>
    <name evidence="8" type="ORF">B0H63DRAFT_523416</name>
</gene>
<evidence type="ECO:0000313" key="9">
    <source>
        <dbReference type="Proteomes" id="UP001285441"/>
    </source>
</evidence>
<dbReference type="PRINTS" id="PR00420">
    <property type="entry name" value="RNGMNOXGNASE"/>
</dbReference>
<evidence type="ECO:0000256" key="4">
    <source>
        <dbReference type="ARBA" id="ARBA00023002"/>
    </source>
</evidence>
<dbReference type="GO" id="GO:0004497">
    <property type="term" value="F:monooxygenase activity"/>
    <property type="evidence" value="ECO:0007669"/>
    <property type="project" value="UniProtKB-KW"/>
</dbReference>
<keyword evidence="9" id="KW-1185">Reference proteome</keyword>
<dbReference type="GO" id="GO:0071949">
    <property type="term" value="F:FAD binding"/>
    <property type="evidence" value="ECO:0007669"/>
    <property type="project" value="InterPro"/>
</dbReference>
<evidence type="ECO:0000256" key="2">
    <source>
        <dbReference type="ARBA" id="ARBA00022630"/>
    </source>
</evidence>
<accession>A0AAE0U0G6</accession>
<proteinExistence type="predicted"/>
<dbReference type="SUPFAM" id="SSF51905">
    <property type="entry name" value="FAD/NAD(P)-binding domain"/>
    <property type="match status" value="1"/>
</dbReference>